<dbReference type="InterPro" id="IPR023296">
    <property type="entry name" value="Glyco_hydro_beta-prop_sf"/>
</dbReference>
<dbReference type="GO" id="GO:0016787">
    <property type="term" value="F:hydrolase activity"/>
    <property type="evidence" value="ECO:0007669"/>
    <property type="project" value="UniProtKB-KW"/>
</dbReference>
<dbReference type="Gene3D" id="2.115.10.20">
    <property type="entry name" value="Glycosyl hydrolase domain, family 43"/>
    <property type="match status" value="1"/>
</dbReference>
<gene>
    <name evidence="1" type="ORF">FUA22_00510</name>
</gene>
<dbReference type="Proteomes" id="UP000321080">
    <property type="component" value="Unassembled WGS sequence"/>
</dbReference>
<reference evidence="1 2" key="1">
    <citation type="submission" date="2019-08" db="EMBL/GenBank/DDBJ databases">
        <title>Seonamhaeicola sediminis sp. nov., isolated from marine sediment.</title>
        <authorList>
            <person name="Cao W.R."/>
        </authorList>
    </citation>
    <scope>NUCLEOTIDE SEQUENCE [LARGE SCALE GENOMIC DNA]</scope>
    <source>
        <strain evidence="1 2">1505</strain>
    </source>
</reference>
<proteinExistence type="predicted"/>
<dbReference type="PANTHER" id="PTHR43301:SF3">
    <property type="entry name" value="ARABINAN ENDO-1,5-ALPHA-L-ARABINOSIDASE A-RELATED"/>
    <property type="match status" value="1"/>
</dbReference>
<comment type="caution">
    <text evidence="1">The sequence shown here is derived from an EMBL/GenBank/DDBJ whole genome shotgun (WGS) entry which is preliminary data.</text>
</comment>
<dbReference type="PROSITE" id="PS51257">
    <property type="entry name" value="PROKAR_LIPOPROTEIN"/>
    <property type="match status" value="1"/>
</dbReference>
<keyword evidence="1" id="KW-0378">Hydrolase</keyword>
<accession>A0A5C7GJT3</accession>
<evidence type="ECO:0000313" key="1">
    <source>
        <dbReference type="EMBL" id="TXG38397.1"/>
    </source>
</evidence>
<organism evidence="1 2">
    <name type="scientific">Seonamhaeicola maritimus</name>
    <dbReference type="NCBI Taxonomy" id="2591822"/>
    <lineage>
        <taxon>Bacteria</taxon>
        <taxon>Pseudomonadati</taxon>
        <taxon>Bacteroidota</taxon>
        <taxon>Flavobacteriia</taxon>
        <taxon>Flavobacteriales</taxon>
        <taxon>Flavobacteriaceae</taxon>
    </lineage>
</organism>
<evidence type="ECO:0000313" key="2">
    <source>
        <dbReference type="Proteomes" id="UP000321080"/>
    </source>
</evidence>
<dbReference type="SUPFAM" id="SSF75005">
    <property type="entry name" value="Arabinanase/levansucrase/invertase"/>
    <property type="match status" value="1"/>
</dbReference>
<dbReference type="RefSeq" id="WP_147765541.1">
    <property type="nucleotide sequence ID" value="NZ_VRKQ01000008.1"/>
</dbReference>
<dbReference type="PANTHER" id="PTHR43301">
    <property type="entry name" value="ARABINAN ENDO-1,5-ALPHA-L-ARABINOSIDASE"/>
    <property type="match status" value="1"/>
</dbReference>
<name>A0A5C7GJT3_9FLAO</name>
<dbReference type="AlphaFoldDB" id="A0A5C7GJT3"/>
<dbReference type="EMBL" id="VRKQ01000008">
    <property type="protein sequence ID" value="TXG38397.1"/>
    <property type="molecule type" value="Genomic_DNA"/>
</dbReference>
<dbReference type="InterPro" id="IPR050727">
    <property type="entry name" value="GH43_arabinanases"/>
</dbReference>
<dbReference type="OrthoDB" id="1016412at2"/>
<sequence>MKINFELKHFTLILLAISFIVSCSEAKKDTKPETNRVEGAFPYMLPETKPNRPLSAALERNYDAYMGPRQETNELFTQFKYSKLKGFDYNDGDGTITRRDPSKVVFANGKYYIWYTHRETPTAPLGIPNAHLSNDTIPSADWDLADIFYATSEDGFTWEEQGVAVPRAEKPNLGHRSVTTTDILVWEGKYYLYYQAFSVAPGKNGGDNCPVAVSYADSPDGPWTPYNKDVIPNGAPGEWDQYSIHDPYPIVHEGKVYLYYKSDFAKSDTTKLVRMHGLAIADNPLGPFEKHPLNPIMNSGHETTLFPFKEGVAAFAIRDGNEMNTIQYAKDWVNFEVAANVELMPDAAGPFIPDAFTNTKDGRGITWGISHFTVPHGNWKKNHAVLLRFDCDLSLDVEDPKMKRHHNTPKIETLYRHGLSKGQRERIDKANKELKDNTKKN</sequence>
<dbReference type="CDD" id="cd08992">
    <property type="entry name" value="GH117"/>
    <property type="match status" value="1"/>
</dbReference>
<keyword evidence="2" id="KW-1185">Reference proteome</keyword>
<protein>
    <submittedName>
        <fullName evidence="1">Family 43 glycosylhydrolase</fullName>
    </submittedName>
</protein>